<protein>
    <submittedName>
        <fullName evidence="8">MATE family efflux transporter</fullName>
    </submittedName>
</protein>
<dbReference type="GO" id="GO:0015297">
    <property type="term" value="F:antiporter activity"/>
    <property type="evidence" value="ECO:0007669"/>
    <property type="project" value="InterPro"/>
</dbReference>
<evidence type="ECO:0000313" key="8">
    <source>
        <dbReference type="EMBL" id="QOR45644.1"/>
    </source>
</evidence>
<keyword evidence="6" id="KW-1133">Transmembrane helix</keyword>
<keyword evidence="3" id="KW-0813">Transport</keyword>
<dbReference type="Pfam" id="PF01554">
    <property type="entry name" value="MatE"/>
    <property type="match status" value="2"/>
</dbReference>
<comment type="subcellular location">
    <subcellularLocation>
        <location evidence="1">Cell membrane</location>
        <topology evidence="1">Multi-pass membrane protein</topology>
    </subcellularLocation>
</comment>
<keyword evidence="9" id="KW-1185">Reference proteome</keyword>
<evidence type="ECO:0000256" key="4">
    <source>
        <dbReference type="ARBA" id="ARBA00022475"/>
    </source>
</evidence>
<dbReference type="InterPro" id="IPR044644">
    <property type="entry name" value="DinF-like"/>
</dbReference>
<dbReference type="InterPro" id="IPR002528">
    <property type="entry name" value="MATE_fam"/>
</dbReference>
<dbReference type="EMBL" id="CP063213">
    <property type="protein sequence ID" value="QOR45644.1"/>
    <property type="molecule type" value="Genomic_DNA"/>
</dbReference>
<dbReference type="Proteomes" id="UP000595053">
    <property type="component" value="Chromosome"/>
</dbReference>
<evidence type="ECO:0000256" key="5">
    <source>
        <dbReference type="ARBA" id="ARBA00022692"/>
    </source>
</evidence>
<accession>A0A8A5U3K6</accession>
<dbReference type="RefSeq" id="WP_197551165.1">
    <property type="nucleotide sequence ID" value="NZ_CP063213.1"/>
</dbReference>
<accession>A0A7M1QVX1</accession>
<sequence length="441" mass="45741">MSQSSHALNRSIRQLALPSLATLLAEPLLVAVDTTMVGRLGTNPLAGLSLASTVLTTLVGVCIFLSYATTASTARYVGAGRPDRGLRQGLDGMWLAVGLGVMLGVLLAVFAPHVLGWFGPEPAVLDQAVHYTRASAAGLPGMLLVLAATGTLRGFADTRTPLIAATAGALVNMPVNIALIYAANMGVAGAGFGTALAQSGMAVYLAWQVVRLARTHRVGLRPSGTGVLLALRDAVPLIIRTLSLRGAILLQISAATGLGTIALAANQIVMTMWNFAAYGLDALATAAQILVGQGLGSGDRERVRAIVRRCLIYGVKVGAALGVVLASLSFVIPGVMSVDRDVAWLATQAMWVTSAAMPLAAVTYILDGVLIGAGDTRKLAVFMVASLTAFAPIALFFAGPGATWPSAGMVWLWVGYSGIFMAVRAGTMLYRIRKTAWMGLD</sequence>
<dbReference type="AlphaFoldDB" id="A0A7M1QVX1"/>
<reference evidence="8 9" key="1">
    <citation type="submission" date="2020-10" db="EMBL/GenBank/DDBJ databases">
        <title>Trueperella pecoris sp. nov. isolated from bovine and porcine specimens.</title>
        <authorList>
            <person name="Schoenecker L."/>
            <person name="Schnydrig P."/>
            <person name="Brodard I."/>
            <person name="Thomann A."/>
            <person name="Hemphill A."/>
            <person name="Rodriguez-Campos S."/>
            <person name="Perreten V."/>
            <person name="Jores J."/>
            <person name="Kittl S."/>
        </authorList>
    </citation>
    <scope>NUCLEOTIDE SEQUENCE [LARGE SCALE GENOMIC DNA]</scope>
    <source>
        <strain evidence="8 9">15A0121</strain>
    </source>
</reference>
<keyword evidence="5" id="KW-0812">Transmembrane</keyword>
<proteinExistence type="inferred from homology"/>
<evidence type="ECO:0000313" key="9">
    <source>
        <dbReference type="Proteomes" id="UP000595053"/>
    </source>
</evidence>
<evidence type="ECO:0000256" key="6">
    <source>
        <dbReference type="ARBA" id="ARBA00022989"/>
    </source>
</evidence>
<dbReference type="GO" id="GO:0005886">
    <property type="term" value="C:plasma membrane"/>
    <property type="evidence" value="ECO:0007669"/>
    <property type="project" value="UniProtKB-SubCell"/>
</dbReference>
<evidence type="ECO:0000256" key="7">
    <source>
        <dbReference type="ARBA" id="ARBA00023136"/>
    </source>
</evidence>
<dbReference type="PIRSF" id="PIRSF006603">
    <property type="entry name" value="DinF"/>
    <property type="match status" value="1"/>
</dbReference>
<gene>
    <name evidence="8" type="ORF">INS88_10440</name>
</gene>
<dbReference type="PANTHER" id="PTHR42893">
    <property type="entry name" value="PROTEIN DETOXIFICATION 44, CHLOROPLASTIC-RELATED"/>
    <property type="match status" value="1"/>
</dbReference>
<evidence type="ECO:0000256" key="1">
    <source>
        <dbReference type="ARBA" id="ARBA00004651"/>
    </source>
</evidence>
<keyword evidence="7" id="KW-0472">Membrane</keyword>
<comment type="similarity">
    <text evidence="2">Belongs to the multi antimicrobial extrusion (MATE) (TC 2.A.66.1) family.</text>
</comment>
<evidence type="ECO:0000256" key="2">
    <source>
        <dbReference type="ARBA" id="ARBA00010199"/>
    </source>
</evidence>
<dbReference type="NCBIfam" id="TIGR00797">
    <property type="entry name" value="matE"/>
    <property type="match status" value="1"/>
</dbReference>
<evidence type="ECO:0000256" key="3">
    <source>
        <dbReference type="ARBA" id="ARBA00022448"/>
    </source>
</evidence>
<name>A0A7M1QVX1_9ACTO</name>
<dbReference type="PANTHER" id="PTHR42893:SF46">
    <property type="entry name" value="PROTEIN DETOXIFICATION 44, CHLOROPLASTIC"/>
    <property type="match status" value="1"/>
</dbReference>
<organism evidence="8 9">
    <name type="scientific">Trueperella pecoris</name>
    <dbReference type="NCBI Taxonomy" id="2733571"/>
    <lineage>
        <taxon>Bacteria</taxon>
        <taxon>Bacillati</taxon>
        <taxon>Actinomycetota</taxon>
        <taxon>Actinomycetes</taxon>
        <taxon>Actinomycetales</taxon>
        <taxon>Actinomycetaceae</taxon>
        <taxon>Trueperella</taxon>
    </lineage>
</organism>
<dbReference type="GO" id="GO:0042910">
    <property type="term" value="F:xenobiotic transmembrane transporter activity"/>
    <property type="evidence" value="ECO:0007669"/>
    <property type="project" value="InterPro"/>
</dbReference>
<dbReference type="CDD" id="cd13136">
    <property type="entry name" value="MATE_DinF_like"/>
    <property type="match status" value="1"/>
</dbReference>
<keyword evidence="4" id="KW-1003">Cell membrane</keyword>
<dbReference type="InterPro" id="IPR048279">
    <property type="entry name" value="MdtK-like"/>
</dbReference>